<dbReference type="InterPro" id="IPR011009">
    <property type="entry name" value="Kinase-like_dom_sf"/>
</dbReference>
<evidence type="ECO:0000313" key="15">
    <source>
        <dbReference type="Proteomes" id="UP000197446"/>
    </source>
</evidence>
<evidence type="ECO:0000313" key="14">
    <source>
        <dbReference type="EMBL" id="OWR04175.1"/>
    </source>
</evidence>
<dbReference type="AlphaFoldDB" id="A0A254N847"/>
<evidence type="ECO:0000256" key="7">
    <source>
        <dbReference type="ARBA" id="ARBA00022840"/>
    </source>
</evidence>
<dbReference type="NCBIfam" id="NF033068">
    <property type="entry name" value="APH_3p"/>
    <property type="match status" value="1"/>
</dbReference>
<dbReference type="InterPro" id="IPR024165">
    <property type="entry name" value="Kan/Strep_kinase"/>
</dbReference>
<keyword evidence="6 10" id="KW-0418">Kinase</keyword>
<keyword evidence="12" id="KW-0479">Metal-binding</keyword>
<gene>
    <name evidence="14" type="ORF">CDO81_10685</name>
</gene>
<organism evidence="14 15">
    <name type="scientific">Roseateles puraquae</name>
    <dbReference type="NCBI Taxonomy" id="431059"/>
    <lineage>
        <taxon>Bacteria</taxon>
        <taxon>Pseudomonadati</taxon>
        <taxon>Pseudomonadota</taxon>
        <taxon>Betaproteobacteria</taxon>
        <taxon>Burkholderiales</taxon>
        <taxon>Sphaerotilaceae</taxon>
        <taxon>Roseateles</taxon>
    </lineage>
</organism>
<evidence type="ECO:0000259" key="13">
    <source>
        <dbReference type="Pfam" id="PF01636"/>
    </source>
</evidence>
<accession>A0A254N847</accession>
<dbReference type="EC" id="2.7.1.95" evidence="2"/>
<dbReference type="EMBL" id="NISI01000003">
    <property type="protein sequence ID" value="OWR04175.1"/>
    <property type="molecule type" value="Genomic_DNA"/>
</dbReference>
<dbReference type="InterPro" id="IPR002575">
    <property type="entry name" value="Aminoglycoside_PTrfase"/>
</dbReference>
<dbReference type="PIRSF" id="PIRSF000706">
    <property type="entry name" value="Kanamycin_kin"/>
    <property type="match status" value="1"/>
</dbReference>
<feature type="active site" description="Proton acceptor" evidence="11">
    <location>
        <position position="202"/>
    </location>
</feature>
<feature type="domain" description="Aminoglycoside phosphotransferase" evidence="13">
    <location>
        <begin position="41"/>
        <end position="268"/>
    </location>
</feature>
<dbReference type="Gene3D" id="3.30.200.20">
    <property type="entry name" value="Phosphorylase Kinase, domain 1"/>
    <property type="match status" value="1"/>
</dbReference>
<dbReference type="GO" id="GO:0046677">
    <property type="term" value="P:response to antibiotic"/>
    <property type="evidence" value="ECO:0007669"/>
    <property type="project" value="UniProtKB-KW"/>
</dbReference>
<evidence type="ECO:0000256" key="4">
    <source>
        <dbReference type="ARBA" id="ARBA00022679"/>
    </source>
</evidence>
<dbReference type="GO" id="GO:0046872">
    <property type="term" value="F:metal ion binding"/>
    <property type="evidence" value="ECO:0007669"/>
    <property type="project" value="UniProtKB-KW"/>
</dbReference>
<evidence type="ECO:0000256" key="12">
    <source>
        <dbReference type="PIRSR" id="PIRSR000706-2"/>
    </source>
</evidence>
<dbReference type="Proteomes" id="UP000197446">
    <property type="component" value="Unassembled WGS sequence"/>
</dbReference>
<dbReference type="OrthoDB" id="3806873at2"/>
<keyword evidence="5 10" id="KW-0547">Nucleotide-binding</keyword>
<evidence type="ECO:0000256" key="11">
    <source>
        <dbReference type="PIRSR" id="PIRSR000706-1"/>
    </source>
</evidence>
<comment type="catalytic activity">
    <reaction evidence="9">
        <text>kanamycin A + ATP = kanamycin 3'-phosphate + ADP + H(+)</text>
        <dbReference type="Rhea" id="RHEA:24256"/>
        <dbReference type="ChEBI" id="CHEBI:15378"/>
        <dbReference type="ChEBI" id="CHEBI:30616"/>
        <dbReference type="ChEBI" id="CHEBI:57909"/>
        <dbReference type="ChEBI" id="CHEBI:58214"/>
        <dbReference type="ChEBI" id="CHEBI:456216"/>
        <dbReference type="EC" id="2.7.1.95"/>
    </reaction>
</comment>
<keyword evidence="15" id="KW-1185">Reference proteome</keyword>
<dbReference type="CDD" id="cd05150">
    <property type="entry name" value="APH"/>
    <property type="match status" value="1"/>
</dbReference>
<comment type="caution">
    <text evidence="14">The sequence shown here is derived from an EMBL/GenBank/DDBJ whole genome shotgun (WGS) entry which is preliminary data.</text>
</comment>
<evidence type="ECO:0000256" key="6">
    <source>
        <dbReference type="ARBA" id="ARBA00022777"/>
    </source>
</evidence>
<feature type="binding site" evidence="12">
    <location>
        <position position="221"/>
    </location>
    <ligand>
        <name>Mg(2+)</name>
        <dbReference type="ChEBI" id="CHEBI:18420"/>
    </ligand>
</feature>
<protein>
    <recommendedName>
        <fullName evidence="3">Aminoglycoside 3'-phosphotransferase</fullName>
        <ecNumber evidence="2">2.7.1.95</ecNumber>
    </recommendedName>
</protein>
<dbReference type="SUPFAM" id="SSF56112">
    <property type="entry name" value="Protein kinase-like (PK-like)"/>
    <property type="match status" value="1"/>
</dbReference>
<dbReference type="Gene3D" id="3.90.1200.10">
    <property type="match status" value="1"/>
</dbReference>
<keyword evidence="7 10" id="KW-0067">ATP-binding</keyword>
<dbReference type="RefSeq" id="WP_088483196.1">
    <property type="nucleotide sequence ID" value="NZ_NISI01000003.1"/>
</dbReference>
<sequence>MHPEASASSAREHPCRAPRLPAGVAAHCEDARWHRDRVGEAGAAVYRVARPGRADLYLKHGRGAVAEAVVDEMVRLRWLQGHLPVARLLHFEVAASEAWLLTHALPGRTAYQWLCDAPAHMPQIVTTLARTLAQLHRVPVPSCPFQAPLDQRLAHARQRLDAGLIDPDDFDDARQGWTPAQVWRELQRLRPTGHDAVVCHGDYSLDNLLLDAQGRLTGLIDLGRLGVADRFQDLAILWNSLGEFGTDAQRHLFSAYGLAPPDARRLDFYLCLDECF</sequence>
<reference evidence="14 15" key="1">
    <citation type="journal article" date="2007" name="Int. J. Syst. Evol. Microbiol.">
        <title>Description of Pelomonas aquatica sp. nov. and Pelomonas puraquae sp. nov., isolated from industrial and haemodialysis water.</title>
        <authorList>
            <person name="Gomila M."/>
            <person name="Bowien B."/>
            <person name="Falsen E."/>
            <person name="Moore E.R."/>
            <person name="Lalucat J."/>
        </authorList>
    </citation>
    <scope>NUCLEOTIDE SEQUENCE [LARGE SCALE GENOMIC DNA]</scope>
    <source>
        <strain evidence="14 15">CCUG 52769</strain>
    </source>
</reference>
<feature type="binding site" evidence="12">
    <location>
        <position position="207"/>
    </location>
    <ligand>
        <name>Mg(2+)</name>
        <dbReference type="ChEBI" id="CHEBI:18420"/>
    </ligand>
</feature>
<evidence type="ECO:0000256" key="9">
    <source>
        <dbReference type="ARBA" id="ARBA00048925"/>
    </source>
</evidence>
<dbReference type="GO" id="GO:0005524">
    <property type="term" value="F:ATP binding"/>
    <property type="evidence" value="ECO:0007669"/>
    <property type="project" value="UniProtKB-KW"/>
</dbReference>
<evidence type="ECO:0000256" key="5">
    <source>
        <dbReference type="ARBA" id="ARBA00022741"/>
    </source>
</evidence>
<dbReference type="Pfam" id="PF01636">
    <property type="entry name" value="APH"/>
    <property type="match status" value="1"/>
</dbReference>
<dbReference type="PANTHER" id="PTHR21310">
    <property type="entry name" value="AMINOGLYCOSIDE PHOSPHOTRANSFERASE-RELATED-RELATED"/>
    <property type="match status" value="1"/>
</dbReference>
<evidence type="ECO:0000256" key="3">
    <source>
        <dbReference type="ARBA" id="ARBA00017903"/>
    </source>
</evidence>
<dbReference type="InterPro" id="IPR051678">
    <property type="entry name" value="AGP_Transferase"/>
</dbReference>
<keyword evidence="4 10" id="KW-0808">Transferase</keyword>
<dbReference type="PANTHER" id="PTHR21310:SF41">
    <property type="entry name" value="3'-PHOSPHOTRANSFERASE, PUTATIVE-RELATED"/>
    <property type="match status" value="1"/>
</dbReference>
<proteinExistence type="inferred from homology"/>
<dbReference type="GO" id="GO:0008910">
    <property type="term" value="F:kanamycin kinase activity"/>
    <property type="evidence" value="ECO:0007669"/>
    <property type="project" value="UniProtKB-EC"/>
</dbReference>
<keyword evidence="12" id="KW-0460">Magnesium</keyword>
<keyword evidence="8 10" id="KW-0046">Antibiotic resistance</keyword>
<evidence type="ECO:0000256" key="10">
    <source>
        <dbReference type="PIRNR" id="PIRNR000706"/>
    </source>
</evidence>
<name>A0A254N847_9BURK</name>
<comment type="similarity">
    <text evidence="1 10">Belongs to the aminoglycoside phosphotransferase family.</text>
</comment>
<evidence type="ECO:0000256" key="1">
    <source>
        <dbReference type="ARBA" id="ARBA00006219"/>
    </source>
</evidence>
<evidence type="ECO:0000256" key="2">
    <source>
        <dbReference type="ARBA" id="ARBA00012193"/>
    </source>
</evidence>
<evidence type="ECO:0000256" key="8">
    <source>
        <dbReference type="ARBA" id="ARBA00023251"/>
    </source>
</evidence>